<sequence>MADFHFLRPWWLITLVPVLIVTWWAWRHAHQQQGWAQIIPAHLRTILLPQQGQQSTHFSLMLLAGALSIGAVALAGPAWQKLPQPVYQLKAGSVVVLDMSLSVYSTDLAPNRLSQMRFKATDLVTQHIDGDIGLIAYAGDAFTISPLTADGGNLTNLIRALSPDIMPTPGSYPVRALELADQLLREAGYPTGDIYWLTDGIDSRDQTDISDFINRTKHRLNILAVGTEAGAPIELPDGRLLRDSSDNVAIPKLAVNGLPALAERSNGRFIQIRADQQDIIYLTSQAPTVREGDESNMQAGDQWADQGPWLIPLILLLLLPLARRGRLLSLAPFMLLVLMTSPLQAAQQEPLAWHEKLWQTPYQQADQALKNGNYERAATITDDAWQRGTANYRAGNYDQALVDFSQLDSAEGFYNQGNSLMQMERYDEAKNAYAAALERRPDWPAAQQNLDLAEQLAEQQQQQQQNQQGQNQQGQQNQSQQQGQSQQSGEQQNAEQEGEQEQSDTEQDQQSQQQSEQDAEKSSEQEQAEAQQNQAQPEGEQKPLQGQLGDSSEEELQQQMQQWLNRIEDDPAVLLRNKMQFEAQQRRRQGPPPGVQKSW</sequence>
<dbReference type="Pfam" id="PF13519">
    <property type="entry name" value="VWA_2"/>
    <property type="match status" value="1"/>
</dbReference>
<dbReference type="InterPro" id="IPR050768">
    <property type="entry name" value="UPF0353/GerABKA_families"/>
</dbReference>
<dbReference type="PROSITE" id="PS50005">
    <property type="entry name" value="TPR"/>
    <property type="match status" value="1"/>
</dbReference>
<keyword evidence="2 3" id="KW-0802">TPR repeat</keyword>
<feature type="repeat" description="TPR" evidence="3">
    <location>
        <begin position="410"/>
        <end position="443"/>
    </location>
</feature>
<dbReference type="PANTHER" id="PTHR22550">
    <property type="entry name" value="SPORE GERMINATION PROTEIN"/>
    <property type="match status" value="1"/>
</dbReference>
<dbReference type="Gene3D" id="1.25.40.10">
    <property type="entry name" value="Tetratricopeptide repeat domain"/>
    <property type="match status" value="1"/>
</dbReference>
<dbReference type="InterPro" id="IPR013105">
    <property type="entry name" value="TPR_2"/>
</dbReference>
<accession>A0A1I6GMC7</accession>
<feature type="compositionally biased region" description="Low complexity" evidence="4">
    <location>
        <begin position="528"/>
        <end position="538"/>
    </location>
</feature>
<dbReference type="SUPFAM" id="SSF48452">
    <property type="entry name" value="TPR-like"/>
    <property type="match status" value="1"/>
</dbReference>
<dbReference type="InterPro" id="IPR011990">
    <property type="entry name" value="TPR-like_helical_dom_sf"/>
</dbReference>
<keyword evidence="5" id="KW-0812">Transmembrane</keyword>
<feature type="compositionally biased region" description="Acidic residues" evidence="4">
    <location>
        <begin position="496"/>
        <end position="507"/>
    </location>
</feature>
<dbReference type="InterPro" id="IPR002035">
    <property type="entry name" value="VWF_A"/>
</dbReference>
<dbReference type="SUPFAM" id="SSF53300">
    <property type="entry name" value="vWA-like"/>
    <property type="match status" value="1"/>
</dbReference>
<dbReference type="EMBL" id="FOYU01000001">
    <property type="protein sequence ID" value="SFR43382.1"/>
    <property type="molecule type" value="Genomic_DNA"/>
</dbReference>
<keyword evidence="5" id="KW-0472">Membrane</keyword>
<dbReference type="PANTHER" id="PTHR22550:SF14">
    <property type="entry name" value="VWFA DOMAIN-CONTAINING PROTEIN"/>
    <property type="match status" value="1"/>
</dbReference>
<keyword evidence="1" id="KW-0677">Repeat</keyword>
<reference evidence="8" key="1">
    <citation type="submission" date="2016-10" db="EMBL/GenBank/DDBJ databases">
        <authorList>
            <person name="Varghese N."/>
            <person name="Submissions S."/>
        </authorList>
    </citation>
    <scope>NUCLEOTIDE SEQUENCE [LARGE SCALE GENOMIC DNA]</scope>
    <source>
        <strain evidence="8">CGMCC 1.7285</strain>
    </source>
</reference>
<dbReference type="Gene3D" id="3.40.50.410">
    <property type="entry name" value="von Willebrand factor, type A domain"/>
    <property type="match status" value="1"/>
</dbReference>
<evidence type="ECO:0000256" key="5">
    <source>
        <dbReference type="SAM" id="Phobius"/>
    </source>
</evidence>
<feature type="transmembrane region" description="Helical" evidence="5">
    <location>
        <begin position="6"/>
        <end position="26"/>
    </location>
</feature>
<dbReference type="RefSeq" id="WP_092855800.1">
    <property type="nucleotide sequence ID" value="NZ_FOYU01000001.1"/>
</dbReference>
<dbReference type="AlphaFoldDB" id="A0A1I6GMC7"/>
<dbReference type="InterPro" id="IPR019734">
    <property type="entry name" value="TPR_rpt"/>
</dbReference>
<feature type="compositionally biased region" description="Low complexity" evidence="4">
    <location>
        <begin position="455"/>
        <end position="495"/>
    </location>
</feature>
<organism evidence="7 8">
    <name type="scientific">Pseudidiomarina maritima</name>
    <dbReference type="NCBI Taxonomy" id="519453"/>
    <lineage>
        <taxon>Bacteria</taxon>
        <taxon>Pseudomonadati</taxon>
        <taxon>Pseudomonadota</taxon>
        <taxon>Gammaproteobacteria</taxon>
        <taxon>Alteromonadales</taxon>
        <taxon>Idiomarinaceae</taxon>
        <taxon>Pseudidiomarina</taxon>
    </lineage>
</organism>
<evidence type="ECO:0000256" key="3">
    <source>
        <dbReference type="PROSITE-ProRule" id="PRU00339"/>
    </source>
</evidence>
<evidence type="ECO:0000259" key="6">
    <source>
        <dbReference type="Pfam" id="PF13519"/>
    </source>
</evidence>
<dbReference type="Proteomes" id="UP000199424">
    <property type="component" value="Unassembled WGS sequence"/>
</dbReference>
<evidence type="ECO:0000256" key="2">
    <source>
        <dbReference type="ARBA" id="ARBA00022803"/>
    </source>
</evidence>
<proteinExistence type="predicted"/>
<keyword evidence="5" id="KW-1133">Transmembrane helix</keyword>
<dbReference type="InterPro" id="IPR036465">
    <property type="entry name" value="vWFA_dom_sf"/>
</dbReference>
<feature type="region of interest" description="Disordered" evidence="4">
    <location>
        <begin position="455"/>
        <end position="599"/>
    </location>
</feature>
<name>A0A1I6GMC7_9GAMM</name>
<evidence type="ECO:0000256" key="4">
    <source>
        <dbReference type="SAM" id="MobiDB-lite"/>
    </source>
</evidence>
<keyword evidence="8" id="KW-1185">Reference proteome</keyword>
<feature type="domain" description="VWFA" evidence="6">
    <location>
        <begin position="94"/>
        <end position="200"/>
    </location>
</feature>
<feature type="compositionally biased region" description="Pro residues" evidence="4">
    <location>
        <begin position="590"/>
        <end position="599"/>
    </location>
</feature>
<dbReference type="Pfam" id="PF07719">
    <property type="entry name" value="TPR_2"/>
    <property type="match status" value="1"/>
</dbReference>
<feature type="transmembrane region" description="Helical" evidence="5">
    <location>
        <begin position="58"/>
        <end position="79"/>
    </location>
</feature>
<gene>
    <name evidence="7" type="ORF">SAMN04488070_0949</name>
</gene>
<evidence type="ECO:0000256" key="1">
    <source>
        <dbReference type="ARBA" id="ARBA00022737"/>
    </source>
</evidence>
<dbReference type="SMART" id="SM00028">
    <property type="entry name" value="TPR"/>
    <property type="match status" value="1"/>
</dbReference>
<protein>
    <submittedName>
        <fullName evidence="7">Ca-activated chloride channel family protein</fullName>
    </submittedName>
</protein>
<evidence type="ECO:0000313" key="8">
    <source>
        <dbReference type="Proteomes" id="UP000199424"/>
    </source>
</evidence>
<evidence type="ECO:0000313" key="7">
    <source>
        <dbReference type="EMBL" id="SFR43382.1"/>
    </source>
</evidence>